<name>A0ABU4V7S0_9PSEU</name>
<dbReference type="InterPro" id="IPR035948">
    <property type="entry name" value="YwqG-like_sf"/>
</dbReference>
<dbReference type="RefSeq" id="WP_319979876.1">
    <property type="nucleotide sequence ID" value="NZ_JAXAVU010000014.1"/>
</dbReference>
<dbReference type="Gene3D" id="2.30.320.10">
    <property type="entry name" value="YwqG-like"/>
    <property type="match status" value="1"/>
</dbReference>
<organism evidence="2 3">
    <name type="scientific">Lentzea sokolovensis</name>
    <dbReference type="NCBI Taxonomy" id="3095429"/>
    <lineage>
        <taxon>Bacteria</taxon>
        <taxon>Bacillati</taxon>
        <taxon>Actinomycetota</taxon>
        <taxon>Actinomycetes</taxon>
        <taxon>Pseudonocardiales</taxon>
        <taxon>Pseudonocardiaceae</taxon>
        <taxon>Lentzea</taxon>
    </lineage>
</organism>
<dbReference type="Proteomes" id="UP001285352">
    <property type="component" value="Unassembled WGS sequence"/>
</dbReference>
<sequence>MSIKDEWARPAVLLNPAAGEPTDADSHIGGPMLWPIDEPWPWCDGTRHDDLNPTAVGVRMPFVGAVQLYQRDFPELPFPAGTDLLQVFLCTLHHNLDDCFGPDVRLVWRDSTTVIELIEEEPEPSVQEELYVPTVNVLEPIRFTEYAHPFDRPEELEDEDWPETSAGTKIGGWTPWWQTGPVTFTCPECGSEQRQMLSLGTREPSGENVEWAFGREGNLNILTCEKDVRHPFRKHVD</sequence>
<feature type="region of interest" description="Disordered" evidence="1">
    <location>
        <begin position="153"/>
        <end position="172"/>
    </location>
</feature>
<keyword evidence="3" id="KW-1185">Reference proteome</keyword>
<proteinExistence type="predicted"/>
<comment type="caution">
    <text evidence="2">The sequence shown here is derived from an EMBL/GenBank/DDBJ whole genome shotgun (WGS) entry which is preliminary data.</text>
</comment>
<evidence type="ECO:0000313" key="2">
    <source>
        <dbReference type="EMBL" id="MDX8147837.1"/>
    </source>
</evidence>
<protein>
    <submittedName>
        <fullName evidence="2">DUF1963 domain-containing protein</fullName>
    </submittedName>
</protein>
<evidence type="ECO:0000256" key="1">
    <source>
        <dbReference type="SAM" id="MobiDB-lite"/>
    </source>
</evidence>
<evidence type="ECO:0000313" key="3">
    <source>
        <dbReference type="Proteomes" id="UP001285352"/>
    </source>
</evidence>
<dbReference type="EMBL" id="JAXAVU010000014">
    <property type="protein sequence ID" value="MDX8147837.1"/>
    <property type="molecule type" value="Genomic_DNA"/>
</dbReference>
<reference evidence="2 3" key="1">
    <citation type="submission" date="2023-11" db="EMBL/GenBank/DDBJ databases">
        <title>Lentzea sokolovensis, sp. nov., Lentzea kristufkii, sp. nov., and Lentzea miocenensis, sp. nov., rare actinobacteria from Sokolov Coal Basin, Miocene lacustrine sediment, Czech Republic.</title>
        <authorList>
            <person name="Lara A."/>
            <person name="Kotroba L."/>
            <person name="Nouioui I."/>
            <person name="Neumann-Schaal M."/>
            <person name="Mast Y."/>
            <person name="Chronakova A."/>
        </authorList>
    </citation>
    <scope>NUCLEOTIDE SEQUENCE [LARGE SCALE GENOMIC DNA]</scope>
    <source>
        <strain evidence="2 3">BCCO 10_0061</strain>
    </source>
</reference>
<dbReference type="SUPFAM" id="SSF103032">
    <property type="entry name" value="Hypothetical protein YwqG"/>
    <property type="match status" value="1"/>
</dbReference>
<accession>A0ABU4V7S0</accession>
<gene>
    <name evidence="2" type="ORF">SK854_37395</name>
</gene>